<feature type="domain" description="FAD/NAD(P)-binding" evidence="9">
    <location>
        <begin position="3"/>
        <end position="323"/>
    </location>
</feature>
<dbReference type="Pfam" id="PF07992">
    <property type="entry name" value="Pyr_redox_2"/>
    <property type="match status" value="1"/>
</dbReference>
<dbReference type="SUPFAM" id="SSF51905">
    <property type="entry name" value="FAD/NAD(P)-binding domain"/>
    <property type="match status" value="2"/>
</dbReference>
<keyword evidence="5" id="KW-0560">Oxidoreductase</keyword>
<dbReference type="PRINTS" id="PR00411">
    <property type="entry name" value="PNDRDTASEI"/>
</dbReference>
<reference evidence="10 11" key="1">
    <citation type="submission" date="2021-03" db="EMBL/GenBank/DDBJ databases">
        <title>Genomic Encyclopedia of Type Strains, Phase IV (KMG-IV): sequencing the most valuable type-strain genomes for metagenomic binning, comparative biology and taxonomic classification.</title>
        <authorList>
            <person name="Goeker M."/>
        </authorList>
    </citation>
    <scope>NUCLEOTIDE SEQUENCE [LARGE SCALE GENOMIC DNA]</scope>
    <source>
        <strain evidence="10 11">DSM 27512</strain>
    </source>
</reference>
<evidence type="ECO:0000256" key="8">
    <source>
        <dbReference type="SAM" id="Phobius"/>
    </source>
</evidence>
<keyword evidence="8" id="KW-0472">Membrane</keyword>
<dbReference type="InterPro" id="IPR036188">
    <property type="entry name" value="FAD/NAD-bd_sf"/>
</dbReference>
<dbReference type="PRINTS" id="PR00368">
    <property type="entry name" value="FADPNR"/>
</dbReference>
<proteinExistence type="inferred from homology"/>
<keyword evidence="8" id="KW-1133">Transmembrane helix</keyword>
<accession>A0ABS4KGQ6</accession>
<dbReference type="InterPro" id="IPR045024">
    <property type="entry name" value="NDH-2"/>
</dbReference>
<evidence type="ECO:0000256" key="4">
    <source>
        <dbReference type="ARBA" id="ARBA00022827"/>
    </source>
</evidence>
<keyword evidence="11" id="KW-1185">Reference proteome</keyword>
<dbReference type="RefSeq" id="WP_209659531.1">
    <property type="nucleotide sequence ID" value="NZ_JAGGLI010000006.1"/>
</dbReference>
<feature type="transmembrane region" description="Helical" evidence="8">
    <location>
        <begin position="513"/>
        <end position="543"/>
    </location>
</feature>
<comment type="catalytic activity">
    <reaction evidence="7">
        <text>a quinone + NADH + H(+) = a quinol + NAD(+)</text>
        <dbReference type="Rhea" id="RHEA:46160"/>
        <dbReference type="ChEBI" id="CHEBI:15378"/>
        <dbReference type="ChEBI" id="CHEBI:24646"/>
        <dbReference type="ChEBI" id="CHEBI:57540"/>
        <dbReference type="ChEBI" id="CHEBI:57945"/>
        <dbReference type="ChEBI" id="CHEBI:132124"/>
        <dbReference type="EC" id="1.6.5.9"/>
    </reaction>
</comment>
<dbReference type="EC" id="1.6.5.9" evidence="2"/>
<keyword evidence="6" id="KW-0520">NAD</keyword>
<sequence length="595" mass="66636">MKKIVILGGGYGGVATGKKLHKYFKKHNDIQITLIDKKPYHTLMTELHEVAAGRTPEDSIRIDLNSIFEGRKVDVVLDEITNIDFKAKQLTSDTKIYDYDYLVIGAGSEPAFYGVEGAQEFGHTLWSYEDAVNLKEHIHNMFRLAEKKSSLEERQKLLTFVVAGGGFTGIEMAGELGEYKEELCRIYDVSKSEVKLYVVDMLPKILPMLPSDLIKKSEDRLKKLGVEILNNVSITKVNEESVELGEGKVIPTKTLIWNAGVQASGFSSKLGLTLGKRGRIQTNEFLQTIEHSEVYAVGDNAYLEEEKSPQGIPQIVETAIQTGAVIAHNIHADVTKGSKKAFKSNYHGYMVSIGGRYAVANLGSNNNLNIKLSGFMAMLMKHLVNIHYLLEVAGFNRIWTYMMHEFFHIKKERSFVGGHFSKSSPNFWLVPLRLFLGGMWIYEALNKISDGWLNPENIYIVQTATSAATDWAESADYVEPLLSQPWPIVQWGLDTIVAPFAFQFQAMAVITELVIGVMLIVGLFTVVAAGISTIMTFVFILSAMAGLEVLWYTFASIALIGGSGSTFGLDYYLYPYLKKIYKKIPLIKKWYLYTD</sequence>
<evidence type="ECO:0000256" key="5">
    <source>
        <dbReference type="ARBA" id="ARBA00023002"/>
    </source>
</evidence>
<name>A0ABS4KGQ6_9FIRM</name>
<evidence type="ECO:0000256" key="1">
    <source>
        <dbReference type="ARBA" id="ARBA00005272"/>
    </source>
</evidence>
<evidence type="ECO:0000256" key="3">
    <source>
        <dbReference type="ARBA" id="ARBA00022630"/>
    </source>
</evidence>
<dbReference type="PANTHER" id="PTHR43706">
    <property type="entry name" value="NADH DEHYDROGENASE"/>
    <property type="match status" value="1"/>
</dbReference>
<evidence type="ECO:0000256" key="7">
    <source>
        <dbReference type="ARBA" id="ARBA00047599"/>
    </source>
</evidence>
<keyword evidence="8" id="KW-0812">Transmembrane</keyword>
<dbReference type="EMBL" id="JAGGLI010000006">
    <property type="protein sequence ID" value="MBP2026966.1"/>
    <property type="molecule type" value="Genomic_DNA"/>
</dbReference>
<keyword evidence="4" id="KW-0274">FAD</keyword>
<feature type="transmembrane region" description="Helical" evidence="8">
    <location>
        <begin position="549"/>
        <end position="573"/>
    </location>
</feature>
<evidence type="ECO:0000313" key="10">
    <source>
        <dbReference type="EMBL" id="MBP2026966.1"/>
    </source>
</evidence>
<evidence type="ECO:0000256" key="6">
    <source>
        <dbReference type="ARBA" id="ARBA00023027"/>
    </source>
</evidence>
<evidence type="ECO:0000313" key="11">
    <source>
        <dbReference type="Proteomes" id="UP001314903"/>
    </source>
</evidence>
<dbReference type="Proteomes" id="UP001314903">
    <property type="component" value="Unassembled WGS sequence"/>
</dbReference>
<dbReference type="Gene3D" id="3.50.50.100">
    <property type="match status" value="1"/>
</dbReference>
<dbReference type="PANTHER" id="PTHR43706:SF47">
    <property type="entry name" value="EXTERNAL NADH-UBIQUINONE OXIDOREDUCTASE 1, MITOCHONDRIAL-RELATED"/>
    <property type="match status" value="1"/>
</dbReference>
<comment type="similarity">
    <text evidence="1">Belongs to the NADH dehydrogenase family.</text>
</comment>
<evidence type="ECO:0000256" key="2">
    <source>
        <dbReference type="ARBA" id="ARBA00012637"/>
    </source>
</evidence>
<keyword evidence="3" id="KW-0285">Flavoprotein</keyword>
<comment type="caution">
    <text evidence="10">The sequence shown here is derived from an EMBL/GenBank/DDBJ whole genome shotgun (WGS) entry which is preliminary data.</text>
</comment>
<protein>
    <recommendedName>
        <fullName evidence="2">NADH:ubiquinone reductase (non-electrogenic)</fullName>
        <ecNumber evidence="2">1.6.5.9</ecNumber>
    </recommendedName>
</protein>
<gene>
    <name evidence="10" type="ORF">J2Z35_000758</name>
</gene>
<evidence type="ECO:0000259" key="9">
    <source>
        <dbReference type="Pfam" id="PF07992"/>
    </source>
</evidence>
<organism evidence="10 11">
    <name type="scientific">Acetoanaerobium pronyense</name>
    <dbReference type="NCBI Taxonomy" id="1482736"/>
    <lineage>
        <taxon>Bacteria</taxon>
        <taxon>Bacillati</taxon>
        <taxon>Bacillota</taxon>
        <taxon>Clostridia</taxon>
        <taxon>Peptostreptococcales</taxon>
        <taxon>Filifactoraceae</taxon>
        <taxon>Acetoanaerobium</taxon>
    </lineage>
</organism>
<dbReference type="InterPro" id="IPR023753">
    <property type="entry name" value="FAD/NAD-binding_dom"/>
</dbReference>